<sequence>MSRRHQTYSPDPDGDKPRVLRCHSADTDLKKREDVDQLTRSGLAQEPAVANECKDAFDWVKENNLARLRECLESKSRLLDAPDDEGLTLLHWACDRGHRDVAELLLDSGADVHAQVST</sequence>
<dbReference type="Gene3D" id="1.25.40.20">
    <property type="entry name" value="Ankyrin repeat-containing domain"/>
    <property type="match status" value="1"/>
</dbReference>
<dbReference type="PANTHER" id="PTHR24119:SF0">
    <property type="entry name" value="ACYL-COA-BINDING DOMAIN-CONTAINING PROTEIN 6"/>
    <property type="match status" value="1"/>
</dbReference>
<evidence type="ECO:0000256" key="4">
    <source>
        <dbReference type="ARBA" id="ARBA00023028"/>
    </source>
</evidence>
<dbReference type="GO" id="GO:0008289">
    <property type="term" value="F:lipid binding"/>
    <property type="evidence" value="ECO:0007669"/>
    <property type="project" value="UniProtKB-KW"/>
</dbReference>
<keyword evidence="4" id="KW-0800">Toxin</keyword>
<dbReference type="Pfam" id="PF00023">
    <property type="entry name" value="Ank"/>
    <property type="match status" value="1"/>
</dbReference>
<dbReference type="InParanoid" id="A0A1S4M574"/>
<accession>A0A1S4M574</accession>
<dbReference type="VEuPathDB" id="VectorBase:ISCP_016834"/>
<evidence type="ECO:0000256" key="2">
    <source>
        <dbReference type="ARBA" id="ARBA00022483"/>
    </source>
</evidence>
<reference evidence="8" key="1">
    <citation type="submission" date="2008-03" db="EMBL/GenBank/DDBJ databases">
        <title>Annotation of Ixodes scapularis.</title>
        <authorList>
            <consortium name="Ixodes scapularis Genome Project Consortium"/>
            <person name="Caler E."/>
            <person name="Hannick L.I."/>
            <person name="Bidwell S."/>
            <person name="Joardar V."/>
            <person name="Thiagarajan M."/>
            <person name="Amedeo P."/>
            <person name="Galinsky K.J."/>
            <person name="Schobel S."/>
            <person name="Inman J."/>
            <person name="Hostetler J."/>
            <person name="Miller J."/>
            <person name="Hammond M."/>
            <person name="Megy K."/>
            <person name="Lawson D."/>
            <person name="Kodira C."/>
            <person name="Sutton G."/>
            <person name="Meyer J."/>
            <person name="Hill C.A."/>
            <person name="Birren B."/>
            <person name="Nene V."/>
            <person name="Collins F."/>
            <person name="Alarcon-Chaidez F."/>
            <person name="Wikel S."/>
            <person name="Strausberg R."/>
        </authorList>
    </citation>
    <scope>NUCLEOTIDE SEQUENCE [LARGE SCALE GENOMIC DNA]</scope>
    <source>
        <strain evidence="8">Wikel</strain>
    </source>
</reference>
<dbReference type="InterPro" id="IPR002110">
    <property type="entry name" value="Ankyrin_rpt"/>
</dbReference>
<comment type="subcellular location">
    <subcellularLocation>
        <location evidence="1">Target cell membrane</location>
    </subcellularLocation>
</comment>
<keyword evidence="4" id="KW-0528">Neurotoxin</keyword>
<dbReference type="VEuPathDB" id="VectorBase:ISCW024151"/>
<keyword evidence="6" id="KW-1053">Target membrane</keyword>
<dbReference type="InterPro" id="IPR036770">
    <property type="entry name" value="Ankyrin_rpt-contain_sf"/>
</dbReference>
<evidence type="ECO:0000313" key="7">
    <source>
        <dbReference type="EnsemblMetazoa" id="ISCW024151-PA"/>
    </source>
</evidence>
<keyword evidence="8" id="KW-1185">Reference proteome</keyword>
<keyword evidence="5" id="KW-0446">Lipid-binding</keyword>
<dbReference type="GO" id="GO:0006887">
    <property type="term" value="P:exocytosis"/>
    <property type="evidence" value="ECO:0007669"/>
    <property type="project" value="UniProtKB-KW"/>
</dbReference>
<keyword evidence="6" id="KW-0472">Membrane</keyword>
<dbReference type="OrthoDB" id="10254927at2759"/>
<dbReference type="SMART" id="SM00248">
    <property type="entry name" value="ANK"/>
    <property type="match status" value="1"/>
</dbReference>
<evidence type="ECO:0000256" key="6">
    <source>
        <dbReference type="ARBA" id="ARBA00023298"/>
    </source>
</evidence>
<dbReference type="VEuPathDB" id="VectorBase:ISCI024151"/>
<keyword evidence="3" id="KW-1052">Target cell membrane</keyword>
<proteinExistence type="predicted"/>
<evidence type="ECO:0000256" key="3">
    <source>
        <dbReference type="ARBA" id="ARBA00022537"/>
    </source>
</evidence>
<dbReference type="PANTHER" id="PTHR24119">
    <property type="entry name" value="ACYL-COA-BINDING DOMAIN-CONTAINING PROTEIN 6"/>
    <property type="match status" value="1"/>
</dbReference>
<dbReference type="EnsemblMetazoa" id="ISCW024151-RA">
    <property type="protein sequence ID" value="ISCW024151-PA"/>
    <property type="gene ID" value="ISCW024151"/>
</dbReference>
<dbReference type="PROSITE" id="PS50088">
    <property type="entry name" value="ANK_REPEAT"/>
    <property type="match status" value="1"/>
</dbReference>
<evidence type="ECO:0000256" key="5">
    <source>
        <dbReference type="ARBA" id="ARBA00023121"/>
    </source>
</evidence>
<dbReference type="Proteomes" id="UP000001555">
    <property type="component" value="Unassembled WGS sequence"/>
</dbReference>
<name>A0A1S4M574_IXOSC</name>
<protein>
    <submittedName>
        <fullName evidence="7">Uncharacterized protein</fullName>
    </submittedName>
</protein>
<reference evidence="7" key="2">
    <citation type="submission" date="2020-05" db="UniProtKB">
        <authorList>
            <consortium name="EnsemblMetazoa"/>
        </authorList>
    </citation>
    <scope>IDENTIFICATION</scope>
    <source>
        <strain evidence="7">wikel</strain>
    </source>
</reference>
<dbReference type="AlphaFoldDB" id="A0A1S4M574"/>
<dbReference type="GO" id="GO:0044231">
    <property type="term" value="C:host cell presynaptic membrane"/>
    <property type="evidence" value="ECO:0007669"/>
    <property type="project" value="UniProtKB-KW"/>
</dbReference>
<organism evidence="7 8">
    <name type="scientific">Ixodes scapularis</name>
    <name type="common">Black-legged tick</name>
    <name type="synonym">Deer tick</name>
    <dbReference type="NCBI Taxonomy" id="6945"/>
    <lineage>
        <taxon>Eukaryota</taxon>
        <taxon>Metazoa</taxon>
        <taxon>Ecdysozoa</taxon>
        <taxon>Arthropoda</taxon>
        <taxon>Chelicerata</taxon>
        <taxon>Arachnida</taxon>
        <taxon>Acari</taxon>
        <taxon>Parasitiformes</taxon>
        <taxon>Ixodida</taxon>
        <taxon>Ixodoidea</taxon>
        <taxon>Ixodidae</taxon>
        <taxon>Ixodinae</taxon>
        <taxon>Ixodes</taxon>
    </lineage>
</organism>
<dbReference type="SUPFAM" id="SSF48403">
    <property type="entry name" value="Ankyrin repeat"/>
    <property type="match status" value="1"/>
</dbReference>
<keyword evidence="4" id="KW-0638">Presynaptic neurotoxin</keyword>
<dbReference type="EMBL" id="ABJB010348278">
    <property type="status" value="NOT_ANNOTATED_CDS"/>
    <property type="molecule type" value="Genomic_DNA"/>
</dbReference>
<dbReference type="GO" id="GO:0044218">
    <property type="term" value="C:other organism cell membrane"/>
    <property type="evidence" value="ECO:0007669"/>
    <property type="project" value="UniProtKB-KW"/>
</dbReference>
<evidence type="ECO:0000313" key="8">
    <source>
        <dbReference type="Proteomes" id="UP000001555"/>
    </source>
</evidence>
<evidence type="ECO:0000256" key="1">
    <source>
        <dbReference type="ARBA" id="ARBA00004175"/>
    </source>
</evidence>
<dbReference type="PROSITE" id="PS50297">
    <property type="entry name" value="ANK_REP_REGION"/>
    <property type="match status" value="1"/>
</dbReference>
<dbReference type="EMBL" id="ABJB010852447">
    <property type="status" value="NOT_ANNOTATED_CDS"/>
    <property type="molecule type" value="Genomic_DNA"/>
</dbReference>
<keyword evidence="2" id="KW-0268">Exocytosis</keyword>